<accession>A0A9P9I9A2</accession>
<proteinExistence type="predicted"/>
<keyword evidence="2" id="KW-1185">Reference proteome</keyword>
<dbReference type="EMBL" id="JAGMUU010000055">
    <property type="protein sequence ID" value="KAH7111662.1"/>
    <property type="molecule type" value="Genomic_DNA"/>
</dbReference>
<protein>
    <submittedName>
        <fullName evidence="1">Uncharacterized protein</fullName>
    </submittedName>
</protein>
<evidence type="ECO:0000313" key="2">
    <source>
        <dbReference type="Proteomes" id="UP000717696"/>
    </source>
</evidence>
<name>A0A9P9I9A2_9HYPO</name>
<comment type="caution">
    <text evidence="1">The sequence shown here is derived from an EMBL/GenBank/DDBJ whole genome shotgun (WGS) entry which is preliminary data.</text>
</comment>
<organism evidence="1 2">
    <name type="scientific">Dactylonectria estremocensis</name>
    <dbReference type="NCBI Taxonomy" id="1079267"/>
    <lineage>
        <taxon>Eukaryota</taxon>
        <taxon>Fungi</taxon>
        <taxon>Dikarya</taxon>
        <taxon>Ascomycota</taxon>
        <taxon>Pezizomycotina</taxon>
        <taxon>Sordariomycetes</taxon>
        <taxon>Hypocreomycetidae</taxon>
        <taxon>Hypocreales</taxon>
        <taxon>Nectriaceae</taxon>
        <taxon>Dactylonectria</taxon>
    </lineage>
</organism>
<dbReference type="AlphaFoldDB" id="A0A9P9I9A2"/>
<gene>
    <name evidence="1" type="ORF">B0J13DRAFT_534295</name>
</gene>
<reference evidence="1" key="1">
    <citation type="journal article" date="2021" name="Nat. Commun.">
        <title>Genetic determinants of endophytism in the Arabidopsis root mycobiome.</title>
        <authorList>
            <person name="Mesny F."/>
            <person name="Miyauchi S."/>
            <person name="Thiergart T."/>
            <person name="Pickel B."/>
            <person name="Atanasova L."/>
            <person name="Karlsson M."/>
            <person name="Huettel B."/>
            <person name="Barry K.W."/>
            <person name="Haridas S."/>
            <person name="Chen C."/>
            <person name="Bauer D."/>
            <person name="Andreopoulos W."/>
            <person name="Pangilinan J."/>
            <person name="LaButti K."/>
            <person name="Riley R."/>
            <person name="Lipzen A."/>
            <person name="Clum A."/>
            <person name="Drula E."/>
            <person name="Henrissat B."/>
            <person name="Kohler A."/>
            <person name="Grigoriev I.V."/>
            <person name="Martin F.M."/>
            <person name="Hacquard S."/>
        </authorList>
    </citation>
    <scope>NUCLEOTIDE SEQUENCE</scope>
    <source>
        <strain evidence="1">MPI-CAGE-AT-0021</strain>
    </source>
</reference>
<dbReference type="Proteomes" id="UP000717696">
    <property type="component" value="Unassembled WGS sequence"/>
</dbReference>
<evidence type="ECO:0000313" key="1">
    <source>
        <dbReference type="EMBL" id="KAH7111662.1"/>
    </source>
</evidence>
<sequence length="183" mass="19790">MDEAGLSNSKGFSVVDEWESPKLGGNLRLLNAHCQSAEGGYQRILHAFTNASNLAIIQVLALGSHVTPTDPAFSPIIVKGNFADKKAVQQITITESGANDSLNYRFLVPAHMSSSEYISVGLTAHGGAGKIYWAAHSACWYNMTPRSLADRPSRQPMIIMTRSLYPHHMPATSTCSAVHPPIE</sequence>